<name>A0A8D9CCF3_9VIRU</name>
<reference evidence="1" key="1">
    <citation type="submission" date="2021-06" db="EMBL/GenBank/DDBJ databases">
        <authorList>
            <person name="Gannon L."/>
            <person name="Redgwell R T."/>
            <person name="Michniewski S."/>
            <person name="Harrison D C."/>
            <person name="Millard A."/>
        </authorList>
    </citation>
    <scope>NUCLEOTIDE SEQUENCE</scope>
</reference>
<dbReference type="EMBL" id="OU342829">
    <property type="protein sequence ID" value="CAG7580791.1"/>
    <property type="molecule type" value="Genomic_DNA"/>
</dbReference>
<sequence length="254" mass="29329">MIPRAYTIEELIDVVQGELTVSGALPKLLPDLEVRRIVENKAAPFFYQHHLYAVQKIYYHVSHKAFQTEEYTKYRYIQLPCEIQTINWIYQVRDTNLFSIGINAPNLSINMGVTNQPYLSSYVTTIGELGVYKSILDSFSDMLNQMSKFTVRYQYNQMNNRLNILTSLQSDLVLEAFANVQPEALYSDPAFIAYTTAHAKRQLGNMMSRYNFQLPGGIQYNGDSLISEGNDDINKIEEEIKYKGNSSFFYMVKR</sequence>
<gene>
    <name evidence="1" type="primary">263</name>
    <name evidence="1" type="ORF">SLAVMIC_00558</name>
</gene>
<evidence type="ECO:0000313" key="1">
    <source>
        <dbReference type="EMBL" id="CAG7580791.1"/>
    </source>
</evidence>
<proteinExistence type="predicted"/>
<accession>A0A8D9CCF3</accession>
<organism evidence="1">
    <name type="scientific">uncultured marine phage</name>
    <dbReference type="NCBI Taxonomy" id="707152"/>
    <lineage>
        <taxon>Viruses</taxon>
        <taxon>environmental samples</taxon>
    </lineage>
</organism>
<protein>
    <submittedName>
        <fullName evidence="1">Gp263</fullName>
    </submittedName>
</protein>